<dbReference type="PANTHER" id="PTHR48228:SF5">
    <property type="entry name" value="ALPHA-METHYLACYL-COA RACEMASE"/>
    <property type="match status" value="1"/>
</dbReference>
<dbReference type="PANTHER" id="PTHR48228">
    <property type="entry name" value="SUCCINYL-COA--D-CITRAMALATE COA-TRANSFERASE"/>
    <property type="match status" value="1"/>
</dbReference>
<dbReference type="InterPro" id="IPR050509">
    <property type="entry name" value="CoA-transferase_III"/>
</dbReference>
<dbReference type="Proteomes" id="UP000626109">
    <property type="component" value="Unassembled WGS sequence"/>
</dbReference>
<dbReference type="InterPro" id="IPR003673">
    <property type="entry name" value="CoA-Trfase_fam_III"/>
</dbReference>
<dbReference type="InterPro" id="IPR044855">
    <property type="entry name" value="CoA-Trfase_III_dom3_sf"/>
</dbReference>
<dbReference type="SUPFAM" id="SSF89796">
    <property type="entry name" value="CoA-transferase family III (CaiB/BaiF)"/>
    <property type="match status" value="1"/>
</dbReference>
<evidence type="ECO:0000256" key="2">
    <source>
        <dbReference type="SAM" id="MobiDB-lite"/>
    </source>
</evidence>
<feature type="region of interest" description="Disordered" evidence="2">
    <location>
        <begin position="36"/>
        <end position="89"/>
    </location>
</feature>
<evidence type="ECO:0000256" key="1">
    <source>
        <dbReference type="ARBA" id="ARBA00008383"/>
    </source>
</evidence>
<feature type="non-terminal residue" evidence="3">
    <location>
        <position position="117"/>
    </location>
</feature>
<gene>
    <name evidence="3" type="ORF">PGLA2088_LOCUS26919</name>
</gene>
<comment type="caution">
    <text evidence="3">The sequence shown here is derived from an EMBL/GenBank/DDBJ whole genome shotgun (WGS) entry which is preliminary data.</text>
</comment>
<organism evidence="3 4">
    <name type="scientific">Polarella glacialis</name>
    <name type="common">Dinoflagellate</name>
    <dbReference type="NCBI Taxonomy" id="89957"/>
    <lineage>
        <taxon>Eukaryota</taxon>
        <taxon>Sar</taxon>
        <taxon>Alveolata</taxon>
        <taxon>Dinophyceae</taxon>
        <taxon>Suessiales</taxon>
        <taxon>Suessiaceae</taxon>
        <taxon>Polarella</taxon>
    </lineage>
</organism>
<dbReference type="Pfam" id="PF02515">
    <property type="entry name" value="CoA_transf_3"/>
    <property type="match status" value="1"/>
</dbReference>
<evidence type="ECO:0000313" key="3">
    <source>
        <dbReference type="EMBL" id="CAE8690355.1"/>
    </source>
</evidence>
<dbReference type="EMBL" id="CAJNNW010027245">
    <property type="protein sequence ID" value="CAE8690355.1"/>
    <property type="molecule type" value="Genomic_DNA"/>
</dbReference>
<dbReference type="Gene3D" id="3.40.50.10540">
    <property type="entry name" value="Crotonobetainyl-coa:carnitine coa-transferase, domain 1"/>
    <property type="match status" value="1"/>
</dbReference>
<proteinExistence type="inferred from homology"/>
<name>A0A813K3B7_POLGL</name>
<comment type="similarity">
    <text evidence="1">Belongs to the CoA-transferase III family.</text>
</comment>
<reference evidence="3" key="1">
    <citation type="submission" date="2021-02" db="EMBL/GenBank/DDBJ databases">
        <authorList>
            <person name="Dougan E. K."/>
            <person name="Rhodes N."/>
            <person name="Thang M."/>
            <person name="Chan C."/>
        </authorList>
    </citation>
    <scope>NUCLEOTIDE SEQUENCE</scope>
</reference>
<dbReference type="InterPro" id="IPR023606">
    <property type="entry name" value="CoA-Trfase_III_dom_1_sf"/>
</dbReference>
<accession>A0A813K3B7</accession>
<sequence>ERFAAVFRTRTRDEWAEIFRGTDACCVPVLNAHEAATHPHSRARGSFAPTPGAEGLFEPAPAPKLSRTPGHLPRLGPIPGADTRAVLSESGFSENEVAGLLKSGAASEASGKRASKL</sequence>
<dbReference type="AlphaFoldDB" id="A0A813K3B7"/>
<evidence type="ECO:0000313" key="4">
    <source>
        <dbReference type="Proteomes" id="UP000626109"/>
    </source>
</evidence>
<protein>
    <recommendedName>
        <fullName evidence="5">CoA transferase</fullName>
    </recommendedName>
</protein>
<evidence type="ECO:0008006" key="5">
    <source>
        <dbReference type="Google" id="ProtNLM"/>
    </source>
</evidence>
<dbReference type="GO" id="GO:0003824">
    <property type="term" value="F:catalytic activity"/>
    <property type="evidence" value="ECO:0007669"/>
    <property type="project" value="InterPro"/>
</dbReference>
<dbReference type="Gene3D" id="3.30.1540.10">
    <property type="entry name" value="formyl-coa transferase, domain 3"/>
    <property type="match status" value="1"/>
</dbReference>